<keyword evidence="2" id="KW-1133">Transmembrane helix</keyword>
<evidence type="ECO:0000256" key="1">
    <source>
        <dbReference type="SAM" id="MobiDB-lite"/>
    </source>
</evidence>
<evidence type="ECO:0000256" key="2">
    <source>
        <dbReference type="SAM" id="Phobius"/>
    </source>
</evidence>
<keyword evidence="4" id="KW-1185">Reference proteome</keyword>
<dbReference type="EMBL" id="JAGKQQ010000001">
    <property type="protein sequence ID" value="MBP3954336.1"/>
    <property type="molecule type" value="Genomic_DNA"/>
</dbReference>
<feature type="region of interest" description="Disordered" evidence="1">
    <location>
        <begin position="344"/>
        <end position="371"/>
    </location>
</feature>
<sequence>MSAGRRGLLLSVTFFGLVLWVSPTKQARAQPLKPQPGNDQQHFQLILGHDPHAGRHTIWQRDLRPDQIRDLLAKFGQGDGGANKQLEDVIRDSVKKRNPRANDEQVDAAIKRMMADKEFMNRMMDLAQKHKNENPNRNPGDLPRLTPEDLEKLKSLRPNGDNGGDPFKLPKIDPNTVNPNPPPRIDPNTGRPVDPPIPPNIGQGPPNAGGPPVPQPIIDPKTGQPLDPNPDGRRKFDPENPLGTPNDSPEKMAKTKTIETATALWEKNVGPIDESPAVRRALIDLVSDPDAMNALSDGKGNSIFDMFKDTGGGESMKDLFGGGDGKGFEWPKLDFNMNWGRNDRNIDIPDSNSRSRWPDVSMPDRRGGSGSSMGGMGSFNFGGTQVPWLVILILLALILTAVLWWKWAVIFSPGAGAARSANGPGPWPIDPRAINTREDVVKAFEYLSVLICGPGAKTWTHSTIADELTELAATHGGAALKLARLYELARYAPIDEPLTRAEVLEARRLVCDLAGVDEA</sequence>
<protein>
    <submittedName>
        <fullName evidence="3">DUF4129 domain-containing protein</fullName>
    </submittedName>
</protein>
<feature type="compositionally biased region" description="Pro residues" evidence="1">
    <location>
        <begin position="208"/>
        <end position="217"/>
    </location>
</feature>
<proteinExistence type="predicted"/>
<accession>A0ABS5BKV7</accession>
<evidence type="ECO:0000313" key="3">
    <source>
        <dbReference type="EMBL" id="MBP3954336.1"/>
    </source>
</evidence>
<name>A0ABS5BKV7_9BACT</name>
<comment type="caution">
    <text evidence="3">The sequence shown here is derived from an EMBL/GenBank/DDBJ whole genome shotgun (WGS) entry which is preliminary data.</text>
</comment>
<keyword evidence="2" id="KW-0472">Membrane</keyword>
<feature type="transmembrane region" description="Helical" evidence="2">
    <location>
        <begin position="386"/>
        <end position="405"/>
    </location>
</feature>
<keyword evidence="2" id="KW-0812">Transmembrane</keyword>
<dbReference type="Proteomes" id="UP000676565">
    <property type="component" value="Unassembled WGS sequence"/>
</dbReference>
<dbReference type="RefSeq" id="WP_210652472.1">
    <property type="nucleotide sequence ID" value="NZ_JAGKQQ010000001.1"/>
</dbReference>
<gene>
    <name evidence="3" type="ORF">J8F10_03370</name>
</gene>
<reference evidence="3 4" key="1">
    <citation type="submission" date="2021-04" db="EMBL/GenBank/DDBJ databases">
        <authorList>
            <person name="Ivanova A."/>
        </authorList>
    </citation>
    <scope>NUCLEOTIDE SEQUENCE [LARGE SCALE GENOMIC DNA]</scope>
    <source>
        <strain evidence="3 4">G18</strain>
    </source>
</reference>
<organism evidence="3 4">
    <name type="scientific">Gemmata palustris</name>
    <dbReference type="NCBI Taxonomy" id="2822762"/>
    <lineage>
        <taxon>Bacteria</taxon>
        <taxon>Pseudomonadati</taxon>
        <taxon>Planctomycetota</taxon>
        <taxon>Planctomycetia</taxon>
        <taxon>Gemmatales</taxon>
        <taxon>Gemmataceae</taxon>
        <taxon>Gemmata</taxon>
    </lineage>
</organism>
<evidence type="ECO:0000313" key="4">
    <source>
        <dbReference type="Proteomes" id="UP000676565"/>
    </source>
</evidence>
<feature type="region of interest" description="Disordered" evidence="1">
    <location>
        <begin position="153"/>
        <end position="253"/>
    </location>
</feature>